<feature type="site" description="Increases basicity of active site His" evidence="1">
    <location>
        <position position="143"/>
    </location>
</feature>
<reference evidence="3" key="1">
    <citation type="submission" date="2020-12" db="EMBL/GenBank/DDBJ databases">
        <title>M. sibirica DSM 26468T genome.</title>
        <authorList>
            <person name="Thieme N."/>
            <person name="Rettenmaier R."/>
            <person name="Zverlov V."/>
            <person name="Liebl W."/>
        </authorList>
    </citation>
    <scope>NUCLEOTIDE SEQUENCE</scope>
    <source>
        <strain evidence="3">DSM 26468</strain>
    </source>
</reference>
<name>A0A8J7H418_9FIRM</name>
<evidence type="ECO:0000259" key="2">
    <source>
        <dbReference type="Pfam" id="PF17836"/>
    </source>
</evidence>
<organism evidence="3 4">
    <name type="scientific">Mobilitalea sibirica</name>
    <dbReference type="NCBI Taxonomy" id="1462919"/>
    <lineage>
        <taxon>Bacteria</taxon>
        <taxon>Bacillati</taxon>
        <taxon>Bacillota</taxon>
        <taxon>Clostridia</taxon>
        <taxon>Lachnospirales</taxon>
        <taxon>Lachnospiraceae</taxon>
        <taxon>Mobilitalea</taxon>
    </lineage>
</organism>
<dbReference type="Gene3D" id="3.40.50.20">
    <property type="match status" value="1"/>
</dbReference>
<dbReference type="InterPro" id="IPR050179">
    <property type="entry name" value="Trans_hexapeptide_repeat"/>
</dbReference>
<dbReference type="SUPFAM" id="SSF51161">
    <property type="entry name" value="Trimeric LpxA-like enzymes"/>
    <property type="match status" value="1"/>
</dbReference>
<comment type="caution">
    <text evidence="3">The sequence shown here is derived from an EMBL/GenBank/DDBJ whole genome shotgun (WGS) entry which is preliminary data.</text>
</comment>
<feature type="active site" description="Proton acceptor" evidence="1">
    <location>
        <position position="142"/>
    </location>
</feature>
<protein>
    <submittedName>
        <fullName evidence="3">Acetyltransferase</fullName>
    </submittedName>
</protein>
<evidence type="ECO:0000313" key="4">
    <source>
        <dbReference type="Proteomes" id="UP000623269"/>
    </source>
</evidence>
<evidence type="ECO:0000256" key="1">
    <source>
        <dbReference type="PIRSR" id="PIRSR620019-1"/>
    </source>
</evidence>
<dbReference type="InterPro" id="IPR011004">
    <property type="entry name" value="Trimer_LpxA-like_sf"/>
</dbReference>
<sequence length="213" mass="23180">MYNDIIIVGAGGLGREVLWLLDELNQCNQVWNIKGFVDDNEKLLNTYINGYPVLGGVDWLASYKNPISVVCCIAKPLIRFDIIKKLKKNPRIVFPNVISKDVRYSNRVCFGEGNIICLSSTLTVDIQIGNFNIINPACTVGHDVIIKNYVTVYPGVNVSGNVIIGNQVEVGTGSQIIQGLNISDNIIIGAGSVVISDINEKGTYVGAPVKKVK</sequence>
<dbReference type="NCBIfam" id="TIGR03570">
    <property type="entry name" value="NeuD_NnaD"/>
    <property type="match status" value="1"/>
</dbReference>
<dbReference type="CDD" id="cd03360">
    <property type="entry name" value="LbH_AT_putative"/>
    <property type="match status" value="1"/>
</dbReference>
<dbReference type="InterPro" id="IPR020019">
    <property type="entry name" value="AcTrfase_PglD-like"/>
</dbReference>
<dbReference type="Pfam" id="PF17836">
    <property type="entry name" value="PglD_N"/>
    <property type="match status" value="1"/>
</dbReference>
<dbReference type="RefSeq" id="WP_197662288.1">
    <property type="nucleotide sequence ID" value="NZ_JAEAGR010000016.1"/>
</dbReference>
<dbReference type="Proteomes" id="UP000623269">
    <property type="component" value="Unassembled WGS sequence"/>
</dbReference>
<gene>
    <name evidence="3" type="ORF">I5677_14170</name>
</gene>
<dbReference type="EMBL" id="JAEAGR010000016">
    <property type="protein sequence ID" value="MBH1942043.1"/>
    <property type="molecule type" value="Genomic_DNA"/>
</dbReference>
<dbReference type="AlphaFoldDB" id="A0A8J7H418"/>
<feature type="domain" description="PglD N-terminal" evidence="2">
    <location>
        <begin position="4"/>
        <end position="86"/>
    </location>
</feature>
<accession>A0A8J7H418</accession>
<dbReference type="Gene3D" id="2.160.10.10">
    <property type="entry name" value="Hexapeptide repeat proteins"/>
    <property type="match status" value="1"/>
</dbReference>
<dbReference type="InterPro" id="IPR041561">
    <property type="entry name" value="PglD_N"/>
</dbReference>
<evidence type="ECO:0000313" key="3">
    <source>
        <dbReference type="EMBL" id="MBH1942043.1"/>
    </source>
</evidence>
<dbReference type="PANTHER" id="PTHR43300">
    <property type="entry name" value="ACETYLTRANSFERASE"/>
    <property type="match status" value="1"/>
</dbReference>
<keyword evidence="4" id="KW-1185">Reference proteome</keyword>
<proteinExistence type="predicted"/>
<dbReference type="PANTHER" id="PTHR43300:SF7">
    <property type="entry name" value="UDP-N-ACETYLBACILLOSAMINE N-ACETYLTRANSFERASE"/>
    <property type="match status" value="1"/>
</dbReference>